<gene>
    <name evidence="3" type="ORF">TSPI_02504</name>
</gene>
<dbReference type="Gene3D" id="3.30.1370.10">
    <property type="entry name" value="K Homology domain, type 1"/>
    <property type="match status" value="1"/>
</dbReference>
<name>A0ABR3KHU2_TRISP</name>
<keyword evidence="1" id="KW-0694">RNA-binding</keyword>
<organism evidence="3 4">
    <name type="scientific">Trichinella spiralis</name>
    <name type="common">Trichina worm</name>
    <dbReference type="NCBI Taxonomy" id="6334"/>
    <lineage>
        <taxon>Eukaryota</taxon>
        <taxon>Metazoa</taxon>
        <taxon>Ecdysozoa</taxon>
        <taxon>Nematoda</taxon>
        <taxon>Enoplea</taxon>
        <taxon>Dorylaimia</taxon>
        <taxon>Trichinellida</taxon>
        <taxon>Trichinellidae</taxon>
        <taxon>Trichinella</taxon>
    </lineage>
</organism>
<sequence length="378" mass="43516">MDVMKPYLYYVDGRCYRRMAIKYPKYNDEIRNDDISQLNAENEICEGIEGVVITEETSESVLATLNIANSYFGYIVGRKKETKHRLEKETNTKITVPNQEERLPVTVKGETKYSVMSCARRIMMIVNAARLHQSFTHFLSIPFTASEIVANFENFKDSVLKECLECNNICKDLFQNPNRLHLTVGTLVLMNENERKIARELLHQCKESVVLPILKKDLSNVSCRLHGIEIMNDDPANVNVLYGKVEFDSVEELDRFQQFVDKVCEHFETSGLLINKFEHVKLHVTLLNNVFQHGSDSEEVSDKIGDGETNKQRRVPFDARKILKLFADFDFGIQPSLSLHLSQRYAFETLNIFVYIFELHLKGCAELTGHVKSIRGSF</sequence>
<dbReference type="Gene3D" id="3.90.1140.10">
    <property type="entry name" value="Cyclic phosphodiesterase"/>
    <property type="match status" value="1"/>
</dbReference>
<feature type="domain" description="K Homology" evidence="2">
    <location>
        <begin position="59"/>
        <end position="127"/>
    </location>
</feature>
<dbReference type="SUPFAM" id="SSF54791">
    <property type="entry name" value="Eukaryotic type KH-domain (KH-domain type I)"/>
    <property type="match status" value="1"/>
</dbReference>
<evidence type="ECO:0000313" key="4">
    <source>
        <dbReference type="Proteomes" id="UP001558632"/>
    </source>
</evidence>
<dbReference type="InterPro" id="IPR004088">
    <property type="entry name" value="KH_dom_type_1"/>
</dbReference>
<dbReference type="CDD" id="cd22419">
    <property type="entry name" value="KH-I_ASCC1"/>
    <property type="match status" value="1"/>
</dbReference>
<reference evidence="3 4" key="1">
    <citation type="submission" date="2024-07" db="EMBL/GenBank/DDBJ databases">
        <title>Enhanced genomic and transcriptomic resources for Trichinella pseudospiralis and T. spiralis underpin the discovery of pronounced molecular differences between stages and species.</title>
        <authorList>
            <person name="Pasi K.K."/>
            <person name="La Rosa G."/>
            <person name="Gomez-Morales M.A."/>
            <person name="Tosini F."/>
            <person name="Sumanam S."/>
            <person name="Young N.D."/>
            <person name="Chang B.C."/>
            <person name="Robin G.B."/>
        </authorList>
    </citation>
    <scope>NUCLEOTIDE SEQUENCE [LARGE SCALE GENOMIC DNA]</scope>
    <source>
        <strain evidence="3">ISS534</strain>
    </source>
</reference>
<proteinExistence type="predicted"/>
<keyword evidence="4" id="KW-1185">Reference proteome</keyword>
<dbReference type="EMBL" id="JBEUSY010000340">
    <property type="protein sequence ID" value="KAL1237671.1"/>
    <property type="molecule type" value="Genomic_DNA"/>
</dbReference>
<accession>A0ABR3KHU2</accession>
<dbReference type="InterPro" id="IPR036612">
    <property type="entry name" value="KH_dom_type_1_sf"/>
</dbReference>
<dbReference type="Pfam" id="PF00013">
    <property type="entry name" value="KH_1"/>
    <property type="match status" value="1"/>
</dbReference>
<comment type="caution">
    <text evidence="3">The sequence shown here is derived from an EMBL/GenBank/DDBJ whole genome shotgun (WGS) entry which is preliminary data.</text>
</comment>
<dbReference type="InterPro" id="IPR047538">
    <property type="entry name" value="KH-I_ASCC1"/>
</dbReference>
<protein>
    <submittedName>
        <fullName evidence="3">Activating signal cointegrator 1 complex subunit</fullName>
    </submittedName>
</protein>
<dbReference type="PROSITE" id="PS50084">
    <property type="entry name" value="KH_TYPE_1"/>
    <property type="match status" value="1"/>
</dbReference>
<evidence type="ECO:0000259" key="2">
    <source>
        <dbReference type="SMART" id="SM00322"/>
    </source>
</evidence>
<dbReference type="Pfam" id="PF10469">
    <property type="entry name" value="AKAP7_NLS"/>
    <property type="match status" value="1"/>
</dbReference>
<dbReference type="Proteomes" id="UP001558632">
    <property type="component" value="Unassembled WGS sequence"/>
</dbReference>
<dbReference type="InterPro" id="IPR009210">
    <property type="entry name" value="ASCC1"/>
</dbReference>
<dbReference type="SMART" id="SM00322">
    <property type="entry name" value="KH"/>
    <property type="match status" value="1"/>
</dbReference>
<dbReference type="PIRSF" id="PIRSF027019">
    <property type="entry name" value="Euk_LigT"/>
    <property type="match status" value="1"/>
</dbReference>
<dbReference type="PANTHER" id="PTHR13360:SF1">
    <property type="entry name" value="ACTIVATING SIGNAL COINTEGRATOR 1 COMPLEX SUBUNIT 1"/>
    <property type="match status" value="1"/>
</dbReference>
<dbReference type="InterPro" id="IPR019510">
    <property type="entry name" value="AKAP7-like_phosphoesterase"/>
</dbReference>
<dbReference type="InterPro" id="IPR004087">
    <property type="entry name" value="KH_dom"/>
</dbReference>
<evidence type="ECO:0000256" key="1">
    <source>
        <dbReference type="PROSITE-ProRule" id="PRU00117"/>
    </source>
</evidence>
<dbReference type="PANTHER" id="PTHR13360">
    <property type="entry name" value="ACTIVATING SIGNAL COINTEGRATOR 1 COMPLEX SUBUNIT 1"/>
    <property type="match status" value="1"/>
</dbReference>
<evidence type="ECO:0000313" key="3">
    <source>
        <dbReference type="EMBL" id="KAL1237671.1"/>
    </source>
</evidence>